<evidence type="ECO:0000313" key="1">
    <source>
        <dbReference type="EMBL" id="GAV75944.1"/>
    </source>
</evidence>
<evidence type="ECO:0008006" key="3">
    <source>
        <dbReference type="Google" id="ProtNLM"/>
    </source>
</evidence>
<gene>
    <name evidence="1" type="ORF">CFOL_v3_19420</name>
</gene>
<proteinExistence type="predicted"/>
<protein>
    <recommendedName>
        <fullName evidence="3">MP domain-containing protein</fullName>
    </recommendedName>
</protein>
<organism evidence="1 2">
    <name type="scientific">Cephalotus follicularis</name>
    <name type="common">Albany pitcher plant</name>
    <dbReference type="NCBI Taxonomy" id="3775"/>
    <lineage>
        <taxon>Eukaryota</taxon>
        <taxon>Viridiplantae</taxon>
        <taxon>Streptophyta</taxon>
        <taxon>Embryophyta</taxon>
        <taxon>Tracheophyta</taxon>
        <taxon>Spermatophyta</taxon>
        <taxon>Magnoliopsida</taxon>
        <taxon>eudicotyledons</taxon>
        <taxon>Gunneridae</taxon>
        <taxon>Pentapetalae</taxon>
        <taxon>rosids</taxon>
        <taxon>fabids</taxon>
        <taxon>Oxalidales</taxon>
        <taxon>Cephalotaceae</taxon>
        <taxon>Cephalotus</taxon>
    </lineage>
</organism>
<comment type="caution">
    <text evidence="1">The sequence shown here is derived from an EMBL/GenBank/DDBJ whole genome shotgun (WGS) entry which is preliminary data.</text>
</comment>
<dbReference type="InParanoid" id="A0A1Q3C6Y2"/>
<dbReference type="OrthoDB" id="1735266at2759"/>
<accession>A0A1Q3C6Y2</accession>
<reference evidence="2" key="1">
    <citation type="submission" date="2016-04" db="EMBL/GenBank/DDBJ databases">
        <title>Cephalotus genome sequencing.</title>
        <authorList>
            <person name="Fukushima K."/>
            <person name="Hasebe M."/>
            <person name="Fang X."/>
        </authorList>
    </citation>
    <scope>NUCLEOTIDE SEQUENCE [LARGE SCALE GENOMIC DNA]</scope>
    <source>
        <strain evidence="2">cv. St1</strain>
    </source>
</reference>
<sequence length="254" mass="29418">MLHGSEIISIIHHVHYKATNSICPKLLVNLTKGETTIMRCATSDSNIFVPQKIQWSDINVPEDWSLQSDTLTPKPENIENTSLHSITQTEEGLVKIKFDKTVKINSPSISENLKENFNYLNICDKKLDKNYQYHLHRSSTSSSIRSGLSKITNYFDTKTRLSEISNQSNISKGIYTKDDIKYESKDSETISPTYFEMKSPSQFMMIRIDIPFEINKDFIRKDFLYKRILKIGIISLKNILKLNKMKLEWHGMNT</sequence>
<keyword evidence="2" id="KW-1185">Reference proteome</keyword>
<dbReference type="Proteomes" id="UP000187406">
    <property type="component" value="Unassembled WGS sequence"/>
</dbReference>
<dbReference type="AlphaFoldDB" id="A0A1Q3C6Y2"/>
<dbReference type="EMBL" id="BDDD01001435">
    <property type="protein sequence ID" value="GAV75944.1"/>
    <property type="molecule type" value="Genomic_DNA"/>
</dbReference>
<name>A0A1Q3C6Y2_CEPFO</name>
<evidence type="ECO:0000313" key="2">
    <source>
        <dbReference type="Proteomes" id="UP000187406"/>
    </source>
</evidence>